<evidence type="ECO:0000256" key="2">
    <source>
        <dbReference type="SAM" id="Phobius"/>
    </source>
</evidence>
<keyword evidence="2" id="KW-0472">Membrane</keyword>
<dbReference type="EMBL" id="BONY01000048">
    <property type="protein sequence ID" value="GIH08362.1"/>
    <property type="molecule type" value="Genomic_DNA"/>
</dbReference>
<feature type="transmembrane region" description="Helical" evidence="2">
    <location>
        <begin position="300"/>
        <end position="318"/>
    </location>
</feature>
<sequence>MAYGHDNDATDAGQFGGRHSASRPATNLEDVFDDPAHGEIGRDRLGVHFAWEGVLLLGVLALGYLLFANHREALKGDSLKILLVSWAALGILALGAAITLRVGAVNLALGSVAAASALYYAQHSADRLVPTSIWPLLLGLAVGAGIAVLVVGFHVPGWAGSLVGALVAIAWIEKNFSGPVEVADGFNPADQAYYLAGGFVLISIVGGLLCLIKPIRRGVGRFRSVADPATRRGGLAAAVTSGGLILSGGLAAIAGIVAGAAAGVANEQVPAPVTGLQTTALAVGAALVGGVSAFGRRGGVFGTVLASALITLLTVYGQEENWGISPWVLAAGAIATGLVVTRLVETFGRPLSMDDGPDDWSDVGIASTSSWSTTSASTTAADTWSGLSAQPTSPATTTTSQWGAETDRWR</sequence>
<feature type="compositionally biased region" description="Low complexity" evidence="1">
    <location>
        <begin position="382"/>
        <end position="401"/>
    </location>
</feature>
<accession>A0A8J3QEZ0</accession>
<protein>
    <recommendedName>
        <fullName evidence="5">ABC transporter permease</fullName>
    </recommendedName>
</protein>
<feature type="transmembrane region" description="Helical" evidence="2">
    <location>
        <begin position="79"/>
        <end position="98"/>
    </location>
</feature>
<keyword evidence="2" id="KW-1133">Transmembrane helix</keyword>
<evidence type="ECO:0000313" key="4">
    <source>
        <dbReference type="Proteomes" id="UP000612899"/>
    </source>
</evidence>
<keyword evidence="2" id="KW-0812">Transmembrane</keyword>
<evidence type="ECO:0000256" key="1">
    <source>
        <dbReference type="SAM" id="MobiDB-lite"/>
    </source>
</evidence>
<dbReference type="RefSeq" id="WP_203912117.1">
    <property type="nucleotide sequence ID" value="NZ_BONY01000048.1"/>
</dbReference>
<organism evidence="3 4">
    <name type="scientific">Rhizocola hellebori</name>
    <dbReference type="NCBI Taxonomy" id="1392758"/>
    <lineage>
        <taxon>Bacteria</taxon>
        <taxon>Bacillati</taxon>
        <taxon>Actinomycetota</taxon>
        <taxon>Actinomycetes</taxon>
        <taxon>Micromonosporales</taxon>
        <taxon>Micromonosporaceae</taxon>
        <taxon>Rhizocola</taxon>
    </lineage>
</organism>
<feature type="region of interest" description="Disordered" evidence="1">
    <location>
        <begin position="382"/>
        <end position="410"/>
    </location>
</feature>
<reference evidence="3" key="1">
    <citation type="submission" date="2021-01" db="EMBL/GenBank/DDBJ databases">
        <title>Whole genome shotgun sequence of Rhizocola hellebori NBRC 109834.</title>
        <authorList>
            <person name="Komaki H."/>
            <person name="Tamura T."/>
        </authorList>
    </citation>
    <scope>NUCLEOTIDE SEQUENCE</scope>
    <source>
        <strain evidence="3">NBRC 109834</strain>
    </source>
</reference>
<evidence type="ECO:0008006" key="5">
    <source>
        <dbReference type="Google" id="ProtNLM"/>
    </source>
</evidence>
<feature type="transmembrane region" description="Helical" evidence="2">
    <location>
        <begin position="274"/>
        <end position="293"/>
    </location>
</feature>
<name>A0A8J3QEZ0_9ACTN</name>
<keyword evidence="4" id="KW-1185">Reference proteome</keyword>
<dbReference type="AlphaFoldDB" id="A0A8J3QEZ0"/>
<dbReference type="Proteomes" id="UP000612899">
    <property type="component" value="Unassembled WGS sequence"/>
</dbReference>
<comment type="caution">
    <text evidence="3">The sequence shown here is derived from an EMBL/GenBank/DDBJ whole genome shotgun (WGS) entry which is preliminary data.</text>
</comment>
<feature type="transmembrane region" description="Helical" evidence="2">
    <location>
        <begin position="49"/>
        <end position="67"/>
    </location>
</feature>
<feature type="transmembrane region" description="Helical" evidence="2">
    <location>
        <begin position="233"/>
        <end position="262"/>
    </location>
</feature>
<proteinExistence type="predicted"/>
<feature type="transmembrane region" description="Helical" evidence="2">
    <location>
        <begin position="192"/>
        <end position="212"/>
    </location>
</feature>
<feature type="transmembrane region" description="Helical" evidence="2">
    <location>
        <begin position="133"/>
        <end position="155"/>
    </location>
</feature>
<feature type="transmembrane region" description="Helical" evidence="2">
    <location>
        <begin position="324"/>
        <end position="344"/>
    </location>
</feature>
<gene>
    <name evidence="3" type="ORF">Rhe02_64290</name>
</gene>
<feature type="region of interest" description="Disordered" evidence="1">
    <location>
        <begin position="1"/>
        <end position="30"/>
    </location>
</feature>
<feature type="transmembrane region" description="Helical" evidence="2">
    <location>
        <begin position="104"/>
        <end position="121"/>
    </location>
</feature>
<evidence type="ECO:0000313" key="3">
    <source>
        <dbReference type="EMBL" id="GIH08362.1"/>
    </source>
</evidence>